<dbReference type="Proteomes" id="UP001233999">
    <property type="component" value="Unassembled WGS sequence"/>
</dbReference>
<dbReference type="GO" id="GO:0005813">
    <property type="term" value="C:centrosome"/>
    <property type="evidence" value="ECO:0007669"/>
    <property type="project" value="TreeGrafter"/>
</dbReference>
<organism evidence="3 4">
    <name type="scientific">Diploptera punctata</name>
    <name type="common">Pacific beetle cockroach</name>
    <dbReference type="NCBI Taxonomy" id="6984"/>
    <lineage>
        <taxon>Eukaryota</taxon>
        <taxon>Metazoa</taxon>
        <taxon>Ecdysozoa</taxon>
        <taxon>Arthropoda</taxon>
        <taxon>Hexapoda</taxon>
        <taxon>Insecta</taxon>
        <taxon>Pterygota</taxon>
        <taxon>Neoptera</taxon>
        <taxon>Polyneoptera</taxon>
        <taxon>Dictyoptera</taxon>
        <taxon>Blattodea</taxon>
        <taxon>Blaberoidea</taxon>
        <taxon>Blaberidae</taxon>
        <taxon>Diplopterinae</taxon>
        <taxon>Diploptera</taxon>
    </lineage>
</organism>
<comment type="caution">
    <text evidence="3">The sequence shown here is derived from an EMBL/GenBank/DDBJ whole genome shotgun (WGS) entry which is preliminary data.</text>
</comment>
<reference evidence="3" key="2">
    <citation type="submission" date="2023-05" db="EMBL/GenBank/DDBJ databases">
        <authorList>
            <person name="Fouks B."/>
        </authorList>
    </citation>
    <scope>NUCLEOTIDE SEQUENCE</scope>
    <source>
        <strain evidence="3">Stay&amp;Tobe</strain>
        <tissue evidence="3">Testes</tissue>
    </source>
</reference>
<name>A0AAD7ZZ15_DIPPU</name>
<dbReference type="GO" id="GO:0035303">
    <property type="term" value="P:regulation of dephosphorylation"/>
    <property type="evidence" value="ECO:0007669"/>
    <property type="project" value="InterPro"/>
</dbReference>
<evidence type="ECO:0000313" key="3">
    <source>
        <dbReference type="EMBL" id="KAJ9589489.1"/>
    </source>
</evidence>
<evidence type="ECO:0000313" key="4">
    <source>
        <dbReference type="Proteomes" id="UP001233999"/>
    </source>
</evidence>
<dbReference type="PANTHER" id="PTHR12085">
    <property type="entry name" value="SERINE/THREONINE-PROTEIN PHOSPHATASE 2A REGULATORY SUBUNIT B'' SUBUNIT GAMMA"/>
    <property type="match status" value="1"/>
</dbReference>
<dbReference type="AlphaFoldDB" id="A0AAD7ZZ15"/>
<dbReference type="PANTHER" id="PTHR12085:SF3">
    <property type="entry name" value="SERINE_THREONINE-PROTEIN PHOSPHATASE 2A REGULATORY SUBUNIT B'' SUBUNIT GAMMA"/>
    <property type="match status" value="1"/>
</dbReference>
<comment type="subcellular location">
    <subcellularLocation>
        <location evidence="1">Cytoplasm</location>
    </subcellularLocation>
</comment>
<dbReference type="GO" id="GO:0000226">
    <property type="term" value="P:microtubule cytoskeleton organization"/>
    <property type="evidence" value="ECO:0007669"/>
    <property type="project" value="TreeGrafter"/>
</dbReference>
<evidence type="ECO:0000256" key="1">
    <source>
        <dbReference type="ARBA" id="ARBA00004496"/>
    </source>
</evidence>
<dbReference type="GO" id="GO:0030865">
    <property type="term" value="P:cortical cytoskeleton organization"/>
    <property type="evidence" value="ECO:0007669"/>
    <property type="project" value="TreeGrafter"/>
</dbReference>
<dbReference type="EMBL" id="JASPKZ010004937">
    <property type="protein sequence ID" value="KAJ9589489.1"/>
    <property type="molecule type" value="Genomic_DNA"/>
</dbReference>
<evidence type="ECO:0000256" key="2">
    <source>
        <dbReference type="ARBA" id="ARBA00022490"/>
    </source>
</evidence>
<gene>
    <name evidence="3" type="ORF">L9F63_017306</name>
</gene>
<evidence type="ECO:0008006" key="5">
    <source>
        <dbReference type="Google" id="ProtNLM"/>
    </source>
</evidence>
<protein>
    <recommendedName>
        <fullName evidence="5">Serine/threonine-protein phosphatase 2A regulatory subunit B'' subunit gamma</fullName>
    </recommendedName>
</protein>
<reference evidence="3" key="1">
    <citation type="journal article" date="2023" name="IScience">
        <title>Live-bearing cockroach genome reveals convergent evolutionary mechanisms linked to viviparity in insects and beyond.</title>
        <authorList>
            <person name="Fouks B."/>
            <person name="Harrison M.C."/>
            <person name="Mikhailova A.A."/>
            <person name="Marchal E."/>
            <person name="English S."/>
            <person name="Carruthers M."/>
            <person name="Jennings E.C."/>
            <person name="Chiamaka E.L."/>
            <person name="Frigard R.A."/>
            <person name="Pippel M."/>
            <person name="Attardo G.M."/>
            <person name="Benoit J.B."/>
            <person name="Bornberg-Bauer E."/>
            <person name="Tobe S.S."/>
        </authorList>
    </citation>
    <scope>NUCLEOTIDE SEQUENCE</scope>
    <source>
        <strain evidence="3">Stay&amp;Tobe</strain>
    </source>
</reference>
<keyword evidence="4" id="KW-1185">Reference proteome</keyword>
<keyword evidence="2" id="KW-0963">Cytoplasm</keyword>
<dbReference type="GO" id="GO:0005819">
    <property type="term" value="C:spindle"/>
    <property type="evidence" value="ECO:0007669"/>
    <property type="project" value="TreeGrafter"/>
</dbReference>
<sequence>MNSILLEKKKEKPNDSSYNAIPKFYFKLPKEDEILSQKLREESRAIFLQRRGQQLLNNNELKALWVLLDKHHSPPHSEEEKLINYEDFLEVATLGGPKCKTYFTAALFAKLQHGDPYGRISIMALFNYIMRKVWYHHTRIGLSLYDVIGQGYLREVDLENYILELIPTLPQLDGLEKSFHSFYVCTAVRKFLFFLDPLRTGRVRIQDILACSFLDDILELRDVDLPKRSAGFKLVLSTISITSIWTVPES</sequence>
<dbReference type="InterPro" id="IPR039865">
    <property type="entry name" value="PPP2R3C"/>
</dbReference>
<proteinExistence type="predicted"/>
<dbReference type="GO" id="GO:0005737">
    <property type="term" value="C:cytoplasm"/>
    <property type="evidence" value="ECO:0007669"/>
    <property type="project" value="UniProtKB-SubCell"/>
</dbReference>
<accession>A0AAD7ZZ15</accession>